<evidence type="ECO:0000256" key="4">
    <source>
        <dbReference type="ARBA" id="ARBA00022622"/>
    </source>
</evidence>
<keyword evidence="7" id="KW-0325">Glycoprotein</keyword>
<dbReference type="Pfam" id="PF14368">
    <property type="entry name" value="LTP_2"/>
    <property type="match status" value="1"/>
</dbReference>
<evidence type="ECO:0000256" key="2">
    <source>
        <dbReference type="ARBA" id="ARBA00009748"/>
    </source>
</evidence>
<dbReference type="GO" id="GO:0005886">
    <property type="term" value="C:plasma membrane"/>
    <property type="evidence" value="ECO:0007669"/>
    <property type="project" value="UniProtKB-SubCell"/>
</dbReference>
<dbReference type="Proteomes" id="UP000250235">
    <property type="component" value="Unassembled WGS sequence"/>
</dbReference>
<keyword evidence="5 10" id="KW-0732">Signal</keyword>
<evidence type="ECO:0000313" key="13">
    <source>
        <dbReference type="Proteomes" id="UP000250235"/>
    </source>
</evidence>
<keyword evidence="4" id="KW-0336">GPI-anchor</keyword>
<proteinExistence type="inferred from homology"/>
<dbReference type="PANTHER" id="PTHR33044">
    <property type="entry name" value="BIFUNCTIONAL INHIBITOR/LIPID-TRANSFER PROTEIN/SEED STORAGE 2S ALBUMIN SUPERFAMILY PROTEIN-RELATED"/>
    <property type="match status" value="1"/>
</dbReference>
<feature type="chain" id="PRO_5016336105" description="Bifunctional inhibitor/plant lipid transfer protein/seed storage helical domain-containing protein" evidence="10">
    <location>
        <begin position="24"/>
        <end position="202"/>
    </location>
</feature>
<keyword evidence="6" id="KW-1015">Disulfide bond</keyword>
<evidence type="ECO:0000256" key="1">
    <source>
        <dbReference type="ARBA" id="ARBA00004609"/>
    </source>
</evidence>
<name>A0A2Z7AU62_9LAMI</name>
<dbReference type="CDD" id="cd00010">
    <property type="entry name" value="AAI_LTSS"/>
    <property type="match status" value="1"/>
</dbReference>
<sequence>MALSYVPSLLALLLMFLIFEANAQISTPCTSSMINSFTPCLNYVTGSSGRGSSPTQDCCSSLESLLSGSMDCACLIVTGNVPVSIPFVNRSMAISLPRACKTSVPVKCKASGDPLPAPGPVLFGPSAAPAAASSHASKAAAGNAPPPAETLDISPASPPEFSTPDANPGIRPVAGPKSDSNLSTASLHYLVLLFMGIMVFKF</sequence>
<dbReference type="Gene3D" id="1.10.110.10">
    <property type="entry name" value="Plant lipid-transfer and hydrophobic proteins"/>
    <property type="match status" value="1"/>
</dbReference>
<keyword evidence="13" id="KW-1185">Reference proteome</keyword>
<evidence type="ECO:0000256" key="9">
    <source>
        <dbReference type="SAM" id="MobiDB-lite"/>
    </source>
</evidence>
<protein>
    <recommendedName>
        <fullName evidence="11">Bifunctional inhibitor/plant lipid transfer protein/seed storage helical domain-containing protein</fullName>
    </recommendedName>
</protein>
<dbReference type="InterPro" id="IPR016140">
    <property type="entry name" value="Bifunc_inhib/LTP/seed_store"/>
</dbReference>
<dbReference type="AlphaFoldDB" id="A0A2Z7AU62"/>
<evidence type="ECO:0000256" key="7">
    <source>
        <dbReference type="ARBA" id="ARBA00023180"/>
    </source>
</evidence>
<reference evidence="12 13" key="1">
    <citation type="journal article" date="2015" name="Proc. Natl. Acad. Sci. U.S.A.">
        <title>The resurrection genome of Boea hygrometrica: A blueprint for survival of dehydration.</title>
        <authorList>
            <person name="Xiao L."/>
            <person name="Yang G."/>
            <person name="Zhang L."/>
            <person name="Yang X."/>
            <person name="Zhao S."/>
            <person name="Ji Z."/>
            <person name="Zhou Q."/>
            <person name="Hu M."/>
            <person name="Wang Y."/>
            <person name="Chen M."/>
            <person name="Xu Y."/>
            <person name="Jin H."/>
            <person name="Xiao X."/>
            <person name="Hu G."/>
            <person name="Bao F."/>
            <person name="Hu Y."/>
            <person name="Wan P."/>
            <person name="Li L."/>
            <person name="Deng X."/>
            <person name="Kuang T."/>
            <person name="Xiang C."/>
            <person name="Zhu J.K."/>
            <person name="Oliver M.J."/>
            <person name="He Y."/>
        </authorList>
    </citation>
    <scope>NUCLEOTIDE SEQUENCE [LARGE SCALE GENOMIC DNA]</scope>
    <source>
        <strain evidence="13">cv. XS01</strain>
    </source>
</reference>
<evidence type="ECO:0000256" key="8">
    <source>
        <dbReference type="ARBA" id="ARBA00023288"/>
    </source>
</evidence>
<organism evidence="12 13">
    <name type="scientific">Dorcoceras hygrometricum</name>
    <dbReference type="NCBI Taxonomy" id="472368"/>
    <lineage>
        <taxon>Eukaryota</taxon>
        <taxon>Viridiplantae</taxon>
        <taxon>Streptophyta</taxon>
        <taxon>Embryophyta</taxon>
        <taxon>Tracheophyta</taxon>
        <taxon>Spermatophyta</taxon>
        <taxon>Magnoliopsida</taxon>
        <taxon>eudicotyledons</taxon>
        <taxon>Gunneridae</taxon>
        <taxon>Pentapetalae</taxon>
        <taxon>asterids</taxon>
        <taxon>lamiids</taxon>
        <taxon>Lamiales</taxon>
        <taxon>Gesneriaceae</taxon>
        <taxon>Didymocarpoideae</taxon>
        <taxon>Trichosporeae</taxon>
        <taxon>Loxocarpinae</taxon>
        <taxon>Dorcoceras</taxon>
    </lineage>
</organism>
<accession>A0A2Z7AU62</accession>
<comment type="subcellular location">
    <subcellularLocation>
        <location evidence="1">Cell membrane</location>
        <topology evidence="1">Lipid-anchor</topology>
        <topology evidence="1">GPI-anchor</topology>
    </subcellularLocation>
</comment>
<evidence type="ECO:0000313" key="12">
    <source>
        <dbReference type="EMBL" id="KZV25451.1"/>
    </source>
</evidence>
<dbReference type="EMBL" id="KV011876">
    <property type="protein sequence ID" value="KZV25451.1"/>
    <property type="molecule type" value="Genomic_DNA"/>
</dbReference>
<evidence type="ECO:0000256" key="5">
    <source>
        <dbReference type="ARBA" id="ARBA00022729"/>
    </source>
</evidence>
<feature type="compositionally biased region" description="Low complexity" evidence="9">
    <location>
        <begin position="134"/>
        <end position="143"/>
    </location>
</feature>
<gene>
    <name evidence="12" type="ORF">F511_17229</name>
</gene>
<dbReference type="InterPro" id="IPR043325">
    <property type="entry name" value="LTSS"/>
</dbReference>
<dbReference type="InterPro" id="IPR036312">
    <property type="entry name" value="Bifun_inhib/LTP/seed_sf"/>
</dbReference>
<dbReference type="GO" id="GO:0098552">
    <property type="term" value="C:side of membrane"/>
    <property type="evidence" value="ECO:0007669"/>
    <property type="project" value="UniProtKB-KW"/>
</dbReference>
<evidence type="ECO:0000259" key="11">
    <source>
        <dbReference type="Pfam" id="PF14368"/>
    </source>
</evidence>
<evidence type="ECO:0000256" key="10">
    <source>
        <dbReference type="SAM" id="SignalP"/>
    </source>
</evidence>
<dbReference type="OrthoDB" id="1914452at2759"/>
<dbReference type="SUPFAM" id="SSF47699">
    <property type="entry name" value="Bifunctional inhibitor/lipid-transfer protein/seed storage 2S albumin"/>
    <property type="match status" value="1"/>
</dbReference>
<keyword evidence="8" id="KW-0449">Lipoprotein</keyword>
<keyword evidence="4" id="KW-0472">Membrane</keyword>
<feature type="domain" description="Bifunctional inhibitor/plant lipid transfer protein/seed storage helical" evidence="11">
    <location>
        <begin position="19"/>
        <end position="107"/>
    </location>
</feature>
<keyword evidence="3" id="KW-1003">Cell membrane</keyword>
<feature type="region of interest" description="Disordered" evidence="9">
    <location>
        <begin position="134"/>
        <end position="180"/>
    </location>
</feature>
<feature type="signal peptide" evidence="10">
    <location>
        <begin position="1"/>
        <end position="23"/>
    </location>
</feature>
<evidence type="ECO:0000256" key="3">
    <source>
        <dbReference type="ARBA" id="ARBA00022475"/>
    </source>
</evidence>
<comment type="similarity">
    <text evidence="2">Belongs to the plant LTP family.</text>
</comment>
<evidence type="ECO:0000256" key="6">
    <source>
        <dbReference type="ARBA" id="ARBA00023157"/>
    </source>
</evidence>